<proteinExistence type="inferred from homology"/>
<evidence type="ECO:0000256" key="1">
    <source>
        <dbReference type="ARBA" id="ARBA00002388"/>
    </source>
</evidence>
<dbReference type="InterPro" id="IPR029000">
    <property type="entry name" value="Cyclophilin-like_dom_sf"/>
</dbReference>
<dbReference type="InterPro" id="IPR044666">
    <property type="entry name" value="Cyclophilin_A-like"/>
</dbReference>
<dbReference type="Gene3D" id="2.40.100.10">
    <property type="entry name" value="Cyclophilin-like"/>
    <property type="match status" value="1"/>
</dbReference>
<comment type="catalytic activity">
    <reaction evidence="5">
        <text>[protein]-peptidylproline (omega=180) = [protein]-peptidylproline (omega=0)</text>
        <dbReference type="Rhea" id="RHEA:16237"/>
        <dbReference type="Rhea" id="RHEA-COMP:10747"/>
        <dbReference type="Rhea" id="RHEA-COMP:10748"/>
        <dbReference type="ChEBI" id="CHEBI:83833"/>
        <dbReference type="ChEBI" id="CHEBI:83834"/>
        <dbReference type="EC" id="5.2.1.8"/>
    </reaction>
</comment>
<dbReference type="Pfam" id="PF00160">
    <property type="entry name" value="Pro_isomerase"/>
    <property type="match status" value="1"/>
</dbReference>
<dbReference type="InterPro" id="IPR002130">
    <property type="entry name" value="Cyclophilin-type_PPIase_dom"/>
</dbReference>
<dbReference type="GO" id="GO:0003755">
    <property type="term" value="F:peptidyl-prolyl cis-trans isomerase activity"/>
    <property type="evidence" value="ECO:0007669"/>
    <property type="project" value="UniProtKB-UniRule"/>
</dbReference>
<dbReference type="PIRSF" id="PIRSF001467">
    <property type="entry name" value="Peptidylpro_ismrse"/>
    <property type="match status" value="1"/>
</dbReference>
<comment type="similarity">
    <text evidence="2 5">Belongs to the cyclophilin-type PPIase family.</text>
</comment>
<dbReference type="CDD" id="cd00317">
    <property type="entry name" value="cyclophilin"/>
    <property type="match status" value="1"/>
</dbReference>
<dbReference type="Proteomes" id="UP000824175">
    <property type="component" value="Unassembled WGS sequence"/>
</dbReference>
<evidence type="ECO:0000313" key="8">
    <source>
        <dbReference type="Proteomes" id="UP000824175"/>
    </source>
</evidence>
<evidence type="ECO:0000256" key="3">
    <source>
        <dbReference type="ARBA" id="ARBA00023110"/>
    </source>
</evidence>
<reference evidence="7" key="2">
    <citation type="journal article" date="2021" name="PeerJ">
        <title>Extensive microbial diversity within the chicken gut microbiome revealed by metagenomics and culture.</title>
        <authorList>
            <person name="Gilroy R."/>
            <person name="Ravi A."/>
            <person name="Getino M."/>
            <person name="Pursley I."/>
            <person name="Horton D.L."/>
            <person name="Alikhan N.F."/>
            <person name="Baker D."/>
            <person name="Gharbi K."/>
            <person name="Hall N."/>
            <person name="Watson M."/>
            <person name="Adriaenssens E.M."/>
            <person name="Foster-Nyarko E."/>
            <person name="Jarju S."/>
            <person name="Secka A."/>
            <person name="Antonio M."/>
            <person name="Oren A."/>
            <person name="Chaudhuri R.R."/>
            <person name="La Ragione R."/>
            <person name="Hildebrand F."/>
            <person name="Pallen M.J."/>
        </authorList>
    </citation>
    <scope>NUCLEOTIDE SEQUENCE</scope>
    <source>
        <strain evidence="7">CHK195-11698</strain>
    </source>
</reference>
<reference evidence="7" key="1">
    <citation type="submission" date="2020-10" db="EMBL/GenBank/DDBJ databases">
        <authorList>
            <person name="Gilroy R."/>
        </authorList>
    </citation>
    <scope>NUCLEOTIDE SEQUENCE</scope>
    <source>
        <strain evidence="7">CHK195-11698</strain>
    </source>
</reference>
<dbReference type="SUPFAM" id="SSF50891">
    <property type="entry name" value="Cyclophilin-like"/>
    <property type="match status" value="1"/>
</dbReference>
<evidence type="ECO:0000259" key="6">
    <source>
        <dbReference type="PROSITE" id="PS50072"/>
    </source>
</evidence>
<name>A0A9D1L0A7_9FIRM</name>
<protein>
    <recommendedName>
        <fullName evidence="5">Peptidyl-prolyl cis-trans isomerase</fullName>
        <shortName evidence="5">PPIase</shortName>
        <ecNumber evidence="5">5.2.1.8</ecNumber>
    </recommendedName>
</protein>
<dbReference type="PANTHER" id="PTHR45625">
    <property type="entry name" value="PEPTIDYL-PROLYL CIS-TRANS ISOMERASE-RELATED"/>
    <property type="match status" value="1"/>
</dbReference>
<dbReference type="PROSITE" id="PS00170">
    <property type="entry name" value="CSA_PPIASE_1"/>
    <property type="match status" value="1"/>
</dbReference>
<dbReference type="EC" id="5.2.1.8" evidence="5"/>
<evidence type="ECO:0000256" key="2">
    <source>
        <dbReference type="ARBA" id="ARBA00007365"/>
    </source>
</evidence>
<dbReference type="GO" id="GO:0006457">
    <property type="term" value="P:protein folding"/>
    <property type="evidence" value="ECO:0007669"/>
    <property type="project" value="InterPro"/>
</dbReference>
<evidence type="ECO:0000256" key="4">
    <source>
        <dbReference type="ARBA" id="ARBA00023235"/>
    </source>
</evidence>
<feature type="domain" description="PPIase cyclophilin-type" evidence="6">
    <location>
        <begin position="3"/>
        <end position="159"/>
    </location>
</feature>
<dbReference type="InterPro" id="IPR020892">
    <property type="entry name" value="Cyclophilin-type_PPIase_CS"/>
</dbReference>
<dbReference type="PROSITE" id="PS50072">
    <property type="entry name" value="CSA_PPIASE_2"/>
    <property type="match status" value="1"/>
</dbReference>
<gene>
    <name evidence="7" type="ORF">IAD15_10305</name>
</gene>
<dbReference type="InterPro" id="IPR024936">
    <property type="entry name" value="Cyclophilin-type_PPIase"/>
</dbReference>
<dbReference type="EMBL" id="DVMJ01000090">
    <property type="protein sequence ID" value="HIU14443.1"/>
    <property type="molecule type" value="Genomic_DNA"/>
</dbReference>
<sequence>MKTINFEIEMENGRVMKGELYPEIAPKTVENFVGLINRHFFDGLIFHRVISGFMIQGGGFDARMAHHVAPAIVGEFASNGFKNPLKHERGVISMARTSVPDSASSQFFIMHQAAPHLDGQYAAFGRITEGLDVVDDIAGVTTDMMDAPLDPVVMKTIRLI</sequence>
<organism evidence="7 8">
    <name type="scientific">Candidatus Fimiplasma intestinipullorum</name>
    <dbReference type="NCBI Taxonomy" id="2840825"/>
    <lineage>
        <taxon>Bacteria</taxon>
        <taxon>Bacillati</taxon>
        <taxon>Bacillota</taxon>
        <taxon>Clostridia</taxon>
        <taxon>Eubacteriales</taxon>
        <taxon>Candidatus Fimiplasma</taxon>
    </lineage>
</organism>
<dbReference type="PANTHER" id="PTHR45625:SF4">
    <property type="entry name" value="PEPTIDYLPROLYL ISOMERASE DOMAIN AND WD REPEAT-CONTAINING PROTEIN 1"/>
    <property type="match status" value="1"/>
</dbReference>
<keyword evidence="3 5" id="KW-0697">Rotamase</keyword>
<evidence type="ECO:0000313" key="7">
    <source>
        <dbReference type="EMBL" id="HIU14443.1"/>
    </source>
</evidence>
<accession>A0A9D1L0A7</accession>
<dbReference type="PRINTS" id="PR00153">
    <property type="entry name" value="CSAPPISMRASE"/>
</dbReference>
<dbReference type="AlphaFoldDB" id="A0A9D1L0A7"/>
<evidence type="ECO:0000256" key="5">
    <source>
        <dbReference type="RuleBase" id="RU363019"/>
    </source>
</evidence>
<keyword evidence="4 5" id="KW-0413">Isomerase</keyword>
<comment type="function">
    <text evidence="1 5">PPIases accelerate the folding of proteins. It catalyzes the cis-trans isomerization of proline imidic peptide bonds in oligopeptides.</text>
</comment>
<comment type="caution">
    <text evidence="7">The sequence shown here is derived from an EMBL/GenBank/DDBJ whole genome shotgun (WGS) entry which is preliminary data.</text>
</comment>